<evidence type="ECO:0000313" key="2">
    <source>
        <dbReference type="EMBL" id="RZC56088.1"/>
    </source>
</evidence>
<keyword evidence="3" id="KW-1185">Reference proteome</keyword>
<dbReference type="Proteomes" id="UP000316621">
    <property type="component" value="Chromosome 3"/>
</dbReference>
<protein>
    <submittedName>
        <fullName evidence="2">Uncharacterized protein</fullName>
    </submittedName>
</protein>
<feature type="compositionally biased region" description="Basic and acidic residues" evidence="1">
    <location>
        <begin position="9"/>
        <end position="23"/>
    </location>
</feature>
<reference evidence="2 3" key="1">
    <citation type="journal article" date="2018" name="Science">
        <title>The opium poppy genome and morphinan production.</title>
        <authorList>
            <person name="Guo L."/>
            <person name="Winzer T."/>
            <person name="Yang X."/>
            <person name="Li Y."/>
            <person name="Ning Z."/>
            <person name="He Z."/>
            <person name="Teodor R."/>
            <person name="Lu Y."/>
            <person name="Bowser T.A."/>
            <person name="Graham I.A."/>
            <person name="Ye K."/>
        </authorList>
    </citation>
    <scope>NUCLEOTIDE SEQUENCE [LARGE SCALE GENOMIC DNA]</scope>
    <source>
        <strain evidence="3">cv. HN1</strain>
        <tissue evidence="2">Leaves</tissue>
    </source>
</reference>
<accession>A0A4Y7J8I9</accession>
<evidence type="ECO:0000313" key="3">
    <source>
        <dbReference type="Proteomes" id="UP000316621"/>
    </source>
</evidence>
<gene>
    <name evidence="2" type="ORF">C5167_014940</name>
</gene>
<sequence length="90" mass="10901">MSQKNIKTQNDRDRDRERSRDSEVTDQEERIDEMEKIRSGKNCEVAAKNRMGSEDRDFWITDMGGRFKEVYCYDWRLHSLLWGTDKWALH</sequence>
<organism evidence="2 3">
    <name type="scientific">Papaver somniferum</name>
    <name type="common">Opium poppy</name>
    <dbReference type="NCBI Taxonomy" id="3469"/>
    <lineage>
        <taxon>Eukaryota</taxon>
        <taxon>Viridiplantae</taxon>
        <taxon>Streptophyta</taxon>
        <taxon>Embryophyta</taxon>
        <taxon>Tracheophyta</taxon>
        <taxon>Spermatophyta</taxon>
        <taxon>Magnoliopsida</taxon>
        <taxon>Ranunculales</taxon>
        <taxon>Papaveraceae</taxon>
        <taxon>Papaveroideae</taxon>
        <taxon>Papaver</taxon>
    </lineage>
</organism>
<proteinExistence type="predicted"/>
<feature type="region of interest" description="Disordered" evidence="1">
    <location>
        <begin position="1"/>
        <end position="32"/>
    </location>
</feature>
<dbReference type="AlphaFoldDB" id="A0A4Y7J8I9"/>
<dbReference type="EMBL" id="CM010717">
    <property type="protein sequence ID" value="RZC56088.1"/>
    <property type="molecule type" value="Genomic_DNA"/>
</dbReference>
<dbReference type="Gramene" id="RZC56088">
    <property type="protein sequence ID" value="RZC56088"/>
    <property type="gene ID" value="C5167_014940"/>
</dbReference>
<evidence type="ECO:0000256" key="1">
    <source>
        <dbReference type="SAM" id="MobiDB-lite"/>
    </source>
</evidence>
<name>A0A4Y7J8I9_PAPSO</name>